<feature type="domain" description="MotA/TolQ/ExbB proton channel" evidence="10">
    <location>
        <begin position="68"/>
        <end position="186"/>
    </location>
</feature>
<keyword evidence="12" id="KW-1185">Reference proteome</keyword>
<gene>
    <name evidence="11" type="ORF">JOC47_001993</name>
</gene>
<dbReference type="Proteomes" id="UP000774000">
    <property type="component" value="Unassembled WGS sequence"/>
</dbReference>
<evidence type="ECO:0000256" key="7">
    <source>
        <dbReference type="ARBA" id="ARBA00023136"/>
    </source>
</evidence>
<reference evidence="11" key="1">
    <citation type="submission" date="2021-01" db="EMBL/GenBank/DDBJ databases">
        <title>Genomic Encyclopedia of Type Strains, Phase IV (KMG-IV): sequencing the most valuable type-strain genomes for metagenomic binning, comparative biology and taxonomic classification.</title>
        <authorList>
            <person name="Goeker M."/>
        </authorList>
    </citation>
    <scope>NUCLEOTIDE SEQUENCE</scope>
    <source>
        <strain evidence="11">DSM 23230</strain>
    </source>
</reference>
<evidence type="ECO:0000313" key="11">
    <source>
        <dbReference type="EMBL" id="MBM7557139.1"/>
    </source>
</evidence>
<dbReference type="PANTHER" id="PTHR30625:SF15">
    <property type="entry name" value="BIOPOLYMER TRANSPORT PROTEIN EXBB"/>
    <property type="match status" value="1"/>
</dbReference>
<evidence type="ECO:0000256" key="4">
    <source>
        <dbReference type="ARBA" id="ARBA00022692"/>
    </source>
</evidence>
<comment type="caution">
    <text evidence="11">The sequence shown here is derived from an EMBL/GenBank/DDBJ whole genome shotgun (WGS) entry which is preliminary data.</text>
</comment>
<feature type="transmembrane region" description="Helical" evidence="9">
    <location>
        <begin position="154"/>
        <end position="174"/>
    </location>
</feature>
<name>A0A939BR95_9FIRM</name>
<evidence type="ECO:0000259" key="10">
    <source>
        <dbReference type="Pfam" id="PF01618"/>
    </source>
</evidence>
<keyword evidence="3" id="KW-1003">Cell membrane</keyword>
<dbReference type="EMBL" id="JAFBDQ010000009">
    <property type="protein sequence ID" value="MBM7557139.1"/>
    <property type="molecule type" value="Genomic_DNA"/>
</dbReference>
<feature type="transmembrane region" description="Helical" evidence="9">
    <location>
        <begin position="113"/>
        <end position="134"/>
    </location>
</feature>
<dbReference type="PANTHER" id="PTHR30625">
    <property type="entry name" value="PROTEIN TOLQ"/>
    <property type="match status" value="1"/>
</dbReference>
<evidence type="ECO:0000256" key="1">
    <source>
        <dbReference type="ARBA" id="ARBA00004651"/>
    </source>
</evidence>
<feature type="transmembrane region" description="Helical" evidence="9">
    <location>
        <begin position="12"/>
        <end position="31"/>
    </location>
</feature>
<accession>A0A939BR95</accession>
<evidence type="ECO:0000313" key="12">
    <source>
        <dbReference type="Proteomes" id="UP000774000"/>
    </source>
</evidence>
<dbReference type="RefSeq" id="WP_204701898.1">
    <property type="nucleotide sequence ID" value="NZ_JAFBDQ010000009.1"/>
</dbReference>
<comment type="similarity">
    <text evidence="8">Belongs to the exbB/tolQ family.</text>
</comment>
<keyword evidence="4 9" id="KW-0812">Transmembrane</keyword>
<dbReference type="GO" id="GO:0005886">
    <property type="term" value="C:plasma membrane"/>
    <property type="evidence" value="ECO:0007669"/>
    <property type="project" value="UniProtKB-SubCell"/>
</dbReference>
<proteinExistence type="inferred from homology"/>
<evidence type="ECO:0000256" key="2">
    <source>
        <dbReference type="ARBA" id="ARBA00022448"/>
    </source>
</evidence>
<evidence type="ECO:0000256" key="9">
    <source>
        <dbReference type="SAM" id="Phobius"/>
    </source>
</evidence>
<evidence type="ECO:0000256" key="6">
    <source>
        <dbReference type="ARBA" id="ARBA00022989"/>
    </source>
</evidence>
<dbReference type="InterPro" id="IPR050790">
    <property type="entry name" value="ExbB/TolQ_transport"/>
</dbReference>
<evidence type="ECO:0000256" key="8">
    <source>
        <dbReference type="RuleBase" id="RU004057"/>
    </source>
</evidence>
<keyword evidence="6 9" id="KW-1133">Transmembrane helix</keyword>
<dbReference type="GO" id="GO:0017038">
    <property type="term" value="P:protein import"/>
    <property type="evidence" value="ECO:0007669"/>
    <property type="project" value="TreeGrafter"/>
</dbReference>
<dbReference type="AlphaFoldDB" id="A0A939BR95"/>
<sequence length="205" mass="22561">MNYLLTKGGVVIYPLLATSVIALTIIIERAYQFIKASGYLSDQVMQDIKNKIAAGKIQEAVALCETNDQPIAKIIKQGILYRGKEPEQIKKQMEEVKLEEFPKLEQHLGILNFLGKIAPSLGLLGTVVGIIKTFHVLSLNGQPQQLAGGISEALLTTAMGLTISIPTLGAYYYFMNRLHKMVSHAEKREVELINHLDEAGDNDGV</sequence>
<organism evidence="11 12">
    <name type="scientific">Halanaerobacter jeridensis</name>
    <dbReference type="NCBI Taxonomy" id="706427"/>
    <lineage>
        <taxon>Bacteria</taxon>
        <taxon>Bacillati</taxon>
        <taxon>Bacillota</taxon>
        <taxon>Clostridia</taxon>
        <taxon>Halanaerobiales</taxon>
        <taxon>Halobacteroidaceae</taxon>
        <taxon>Halanaerobacter</taxon>
    </lineage>
</organism>
<dbReference type="InterPro" id="IPR002898">
    <property type="entry name" value="MotA_ExbB_proton_chnl"/>
</dbReference>
<evidence type="ECO:0000256" key="3">
    <source>
        <dbReference type="ARBA" id="ARBA00022475"/>
    </source>
</evidence>
<comment type="subcellular location">
    <subcellularLocation>
        <location evidence="1">Cell membrane</location>
        <topology evidence="1">Multi-pass membrane protein</topology>
    </subcellularLocation>
    <subcellularLocation>
        <location evidence="8">Membrane</location>
        <topology evidence="8">Multi-pass membrane protein</topology>
    </subcellularLocation>
</comment>
<keyword evidence="2 8" id="KW-0813">Transport</keyword>
<keyword evidence="7 9" id="KW-0472">Membrane</keyword>
<keyword evidence="5 8" id="KW-0653">Protein transport</keyword>
<evidence type="ECO:0000256" key="5">
    <source>
        <dbReference type="ARBA" id="ARBA00022927"/>
    </source>
</evidence>
<protein>
    <submittedName>
        <fullName evidence="11">Biopolymer transport protein ExbB</fullName>
    </submittedName>
</protein>
<dbReference type="Pfam" id="PF01618">
    <property type="entry name" value="MotA_ExbB"/>
    <property type="match status" value="1"/>
</dbReference>